<evidence type="ECO:0000313" key="4">
    <source>
        <dbReference type="Proteomes" id="UP001519460"/>
    </source>
</evidence>
<keyword evidence="4" id="KW-1185">Reference proteome</keyword>
<feature type="chain" id="PRO_5044852342" description="Apple domain-containing protein" evidence="1">
    <location>
        <begin position="25"/>
        <end position="107"/>
    </location>
</feature>
<gene>
    <name evidence="3" type="ORF">BaRGS_00018749</name>
</gene>
<dbReference type="Pfam" id="PF00024">
    <property type="entry name" value="PAN_1"/>
    <property type="match status" value="1"/>
</dbReference>
<evidence type="ECO:0000313" key="3">
    <source>
        <dbReference type="EMBL" id="KAK7490049.1"/>
    </source>
</evidence>
<accession>A0ABD0KS66</accession>
<sequence>MQSLVVSMLICLGQELWLSYAASAHELVWKQCLDVSTMVQSARWTVSTEMLLSCARECGQRGDDCLAFSYDEGQGLCYLDTSLTFGDSDEVHYERGLDVSQFFLAGN</sequence>
<proteinExistence type="predicted"/>
<dbReference type="EMBL" id="JACVVK020000131">
    <property type="protein sequence ID" value="KAK7490049.1"/>
    <property type="molecule type" value="Genomic_DNA"/>
</dbReference>
<comment type="caution">
    <text evidence="3">The sequence shown here is derived from an EMBL/GenBank/DDBJ whole genome shotgun (WGS) entry which is preliminary data.</text>
</comment>
<reference evidence="3 4" key="1">
    <citation type="journal article" date="2023" name="Sci. Data">
        <title>Genome assembly of the Korean intertidal mud-creeper Batillaria attramentaria.</title>
        <authorList>
            <person name="Patra A.K."/>
            <person name="Ho P.T."/>
            <person name="Jun S."/>
            <person name="Lee S.J."/>
            <person name="Kim Y."/>
            <person name="Won Y.J."/>
        </authorList>
    </citation>
    <scope>NUCLEOTIDE SEQUENCE [LARGE SCALE GENOMIC DNA]</scope>
    <source>
        <strain evidence="3">Wonlab-2016</strain>
    </source>
</reference>
<name>A0ABD0KS66_9CAEN</name>
<evidence type="ECO:0000256" key="1">
    <source>
        <dbReference type="SAM" id="SignalP"/>
    </source>
</evidence>
<dbReference type="InterPro" id="IPR003609">
    <property type="entry name" value="Pan_app"/>
</dbReference>
<organism evidence="3 4">
    <name type="scientific">Batillaria attramentaria</name>
    <dbReference type="NCBI Taxonomy" id="370345"/>
    <lineage>
        <taxon>Eukaryota</taxon>
        <taxon>Metazoa</taxon>
        <taxon>Spiralia</taxon>
        <taxon>Lophotrochozoa</taxon>
        <taxon>Mollusca</taxon>
        <taxon>Gastropoda</taxon>
        <taxon>Caenogastropoda</taxon>
        <taxon>Sorbeoconcha</taxon>
        <taxon>Cerithioidea</taxon>
        <taxon>Batillariidae</taxon>
        <taxon>Batillaria</taxon>
    </lineage>
</organism>
<keyword evidence="1" id="KW-0732">Signal</keyword>
<feature type="signal peptide" evidence="1">
    <location>
        <begin position="1"/>
        <end position="24"/>
    </location>
</feature>
<evidence type="ECO:0000259" key="2">
    <source>
        <dbReference type="PROSITE" id="PS50948"/>
    </source>
</evidence>
<dbReference type="PROSITE" id="PS50948">
    <property type="entry name" value="PAN"/>
    <property type="match status" value="1"/>
</dbReference>
<dbReference type="Gene3D" id="3.50.4.10">
    <property type="entry name" value="Hepatocyte Growth Factor"/>
    <property type="match status" value="1"/>
</dbReference>
<protein>
    <recommendedName>
        <fullName evidence="2">Apple domain-containing protein</fullName>
    </recommendedName>
</protein>
<dbReference type="AlphaFoldDB" id="A0ABD0KS66"/>
<feature type="domain" description="Apple" evidence="2">
    <location>
        <begin position="32"/>
        <end position="97"/>
    </location>
</feature>
<dbReference type="Proteomes" id="UP001519460">
    <property type="component" value="Unassembled WGS sequence"/>
</dbReference>